<dbReference type="Gene3D" id="1.10.1660.10">
    <property type="match status" value="1"/>
</dbReference>
<evidence type="ECO:0000313" key="6">
    <source>
        <dbReference type="EMBL" id="KEQ28483.1"/>
    </source>
</evidence>
<dbReference type="SMART" id="SM00422">
    <property type="entry name" value="HTH_MERR"/>
    <property type="match status" value="1"/>
</dbReference>
<organism evidence="6 7">
    <name type="scientific">Pedobacter antarcticus 4BY</name>
    <dbReference type="NCBI Taxonomy" id="1358423"/>
    <lineage>
        <taxon>Bacteria</taxon>
        <taxon>Pseudomonadati</taxon>
        <taxon>Bacteroidota</taxon>
        <taxon>Sphingobacteriia</taxon>
        <taxon>Sphingobacteriales</taxon>
        <taxon>Sphingobacteriaceae</taxon>
        <taxon>Pedobacter</taxon>
    </lineage>
</organism>
<dbReference type="AlphaFoldDB" id="A0A081PCR0"/>
<reference evidence="6 7" key="1">
    <citation type="journal article" date="1992" name="Int. J. Syst. Bacteriol.">
        <title>Sphingobacterium antarcticus sp. nov. a Psychrotrophic Bacterium from the Soils of Schirmacher Oasis, Antarctica.</title>
        <authorList>
            <person name="Shivaji S."/>
            <person name="Ray M.K."/>
            <person name="Rao N.S."/>
            <person name="Saiserr L."/>
            <person name="Jagannadham M.V."/>
            <person name="Kumar G.S."/>
            <person name="Reddy G."/>
            <person name="Bhargava P.M."/>
        </authorList>
    </citation>
    <scope>NUCLEOTIDE SEQUENCE [LARGE SCALE GENOMIC DNA]</scope>
    <source>
        <strain evidence="6 7">4BY</strain>
    </source>
</reference>
<dbReference type="RefSeq" id="WP_037444405.1">
    <property type="nucleotide sequence ID" value="NZ_JNFF01000116.1"/>
</dbReference>
<evidence type="ECO:0000256" key="3">
    <source>
        <dbReference type="ARBA" id="ARBA00023125"/>
    </source>
</evidence>
<evidence type="ECO:0000256" key="2">
    <source>
        <dbReference type="ARBA" id="ARBA00023015"/>
    </source>
</evidence>
<evidence type="ECO:0000256" key="1">
    <source>
        <dbReference type="ARBA" id="ARBA00022491"/>
    </source>
</evidence>
<dbReference type="GO" id="GO:0031419">
    <property type="term" value="F:cobalamin binding"/>
    <property type="evidence" value="ECO:0007669"/>
    <property type="project" value="InterPro"/>
</dbReference>
<dbReference type="InterPro" id="IPR036594">
    <property type="entry name" value="Meth_synthase_dom"/>
</dbReference>
<dbReference type="PANTHER" id="PTHR30204:SF69">
    <property type="entry name" value="MERR-FAMILY TRANSCRIPTIONAL REGULATOR"/>
    <property type="match status" value="1"/>
</dbReference>
<dbReference type="PROSITE" id="PS50937">
    <property type="entry name" value="HTH_MERR_2"/>
    <property type="match status" value="1"/>
</dbReference>
<keyword evidence="3" id="KW-0238">DNA-binding</keyword>
<dbReference type="InterPro" id="IPR047057">
    <property type="entry name" value="MerR_fam"/>
</dbReference>
<dbReference type="GO" id="GO:0003700">
    <property type="term" value="F:DNA-binding transcription factor activity"/>
    <property type="evidence" value="ECO:0007669"/>
    <property type="project" value="InterPro"/>
</dbReference>
<dbReference type="InterPro" id="IPR036724">
    <property type="entry name" value="Cobalamin-bd_sf"/>
</dbReference>
<dbReference type="PANTHER" id="PTHR30204">
    <property type="entry name" value="REDOX-CYCLING DRUG-SENSING TRANSCRIPTIONAL ACTIVATOR SOXR"/>
    <property type="match status" value="1"/>
</dbReference>
<dbReference type="Pfam" id="PF13411">
    <property type="entry name" value="MerR_1"/>
    <property type="match status" value="1"/>
</dbReference>
<evidence type="ECO:0000259" key="5">
    <source>
        <dbReference type="PROSITE" id="PS50937"/>
    </source>
</evidence>
<keyword evidence="7" id="KW-1185">Reference proteome</keyword>
<dbReference type="SUPFAM" id="SSF52242">
    <property type="entry name" value="Cobalamin (vitamin B12)-binding domain"/>
    <property type="match status" value="1"/>
</dbReference>
<accession>A0A081PCR0</accession>
<gene>
    <name evidence="6" type="ORF">N180_02285</name>
</gene>
<keyword evidence="2" id="KW-0805">Transcription regulation</keyword>
<keyword evidence="1" id="KW-0678">Repressor</keyword>
<dbReference type="SUPFAM" id="SSF46955">
    <property type="entry name" value="Putative DNA-binding domain"/>
    <property type="match status" value="1"/>
</dbReference>
<dbReference type="GO" id="GO:0003677">
    <property type="term" value="F:DNA binding"/>
    <property type="evidence" value="ECO:0007669"/>
    <property type="project" value="UniProtKB-KW"/>
</dbReference>
<evidence type="ECO:0000256" key="4">
    <source>
        <dbReference type="ARBA" id="ARBA00023163"/>
    </source>
</evidence>
<dbReference type="CDD" id="cd01104">
    <property type="entry name" value="HTH_MlrA-CarA"/>
    <property type="match status" value="1"/>
</dbReference>
<keyword evidence="4" id="KW-0804">Transcription</keyword>
<dbReference type="Gene3D" id="3.40.50.280">
    <property type="entry name" value="Cobalamin-binding domain"/>
    <property type="match status" value="1"/>
</dbReference>
<dbReference type="eggNOG" id="COG0789">
    <property type="taxonomic scope" value="Bacteria"/>
</dbReference>
<feature type="domain" description="HTH merR-type" evidence="5">
    <location>
        <begin position="2"/>
        <end position="71"/>
    </location>
</feature>
<sequence length="299" mass="34550">MTYSISDLEQLSGIHVDTIRIWERRYQALEPMRTAGNTRLYNDRHLRRLLNIVSLNQSGMKISQVCALSDSELEKLLKKEIDYTISPDSTYEYYISQLLKFGLVYNELKFDKLISKCIVEHGMICTYKQVIYPMLVRLGLMWRSDQICPAQEHFLSHLIRQKIFAAIGKVNVKLKSTSSWLLFLPEDEDHDIGLLFAHYILKRHGQRVIFLGGKVPLESIKSAMAHNQCEHLLLFMVRSRSAQEAESYLNKLSTSFADSRIHLAGNGKLLNQVKLAENVNWFQSIEDFENTLTHLADVN</sequence>
<dbReference type="Proteomes" id="UP000028007">
    <property type="component" value="Unassembled WGS sequence"/>
</dbReference>
<proteinExistence type="predicted"/>
<dbReference type="EMBL" id="JNFF01000116">
    <property type="protein sequence ID" value="KEQ28483.1"/>
    <property type="molecule type" value="Genomic_DNA"/>
</dbReference>
<comment type="caution">
    <text evidence="6">The sequence shown here is derived from an EMBL/GenBank/DDBJ whole genome shotgun (WGS) entry which is preliminary data.</text>
</comment>
<dbReference type="Gene3D" id="1.10.1240.10">
    <property type="entry name" value="Methionine synthase domain"/>
    <property type="match status" value="1"/>
</dbReference>
<dbReference type="InterPro" id="IPR000551">
    <property type="entry name" value="MerR-type_HTH_dom"/>
</dbReference>
<dbReference type="GO" id="GO:0046872">
    <property type="term" value="F:metal ion binding"/>
    <property type="evidence" value="ECO:0007669"/>
    <property type="project" value="InterPro"/>
</dbReference>
<dbReference type="OrthoDB" id="9800334at2"/>
<evidence type="ECO:0000313" key="7">
    <source>
        <dbReference type="Proteomes" id="UP000028007"/>
    </source>
</evidence>
<dbReference type="InterPro" id="IPR009061">
    <property type="entry name" value="DNA-bd_dom_put_sf"/>
</dbReference>
<protein>
    <submittedName>
        <fullName evidence="6">MerR family transcriptional regulator</fullName>
    </submittedName>
</protein>
<name>A0A081PCR0_9SPHI</name>